<keyword evidence="1" id="KW-0175">Coiled coil</keyword>
<evidence type="ECO:0000313" key="3">
    <source>
        <dbReference type="Proteomes" id="UP001430614"/>
    </source>
</evidence>
<reference evidence="2 3" key="1">
    <citation type="submission" date="2021-11" db="EMBL/GenBank/DDBJ databases">
        <authorList>
            <person name="Oh E.-T."/>
            <person name="Kim S.-B."/>
        </authorList>
    </citation>
    <scope>NUCLEOTIDE SEQUENCE [LARGE SCALE GENOMIC DNA]</scope>
    <source>
        <strain evidence="2 3">MMS20-SJTN17</strain>
    </source>
</reference>
<protein>
    <submittedName>
        <fullName evidence="2">Uncharacterized protein</fullName>
    </submittedName>
</protein>
<feature type="coiled-coil region" evidence="1">
    <location>
        <begin position="306"/>
        <end position="347"/>
    </location>
</feature>
<organism evidence="2 3">
    <name type="scientific">Paraburkholderia translucens</name>
    <dbReference type="NCBI Taxonomy" id="2886945"/>
    <lineage>
        <taxon>Bacteria</taxon>
        <taxon>Pseudomonadati</taxon>
        <taxon>Pseudomonadota</taxon>
        <taxon>Betaproteobacteria</taxon>
        <taxon>Burkholderiales</taxon>
        <taxon>Burkholderiaceae</taxon>
        <taxon>Paraburkholderia</taxon>
    </lineage>
</organism>
<sequence>MDDELFLGKVYRNEANWARMEPLAVRVAGKWKRIENTMEMFPKEGKIFSTRGLLNAPTDSLWTFTRRPNELRDLHGPDLLLAENIVRATPIVDLSSISVEMARQRLFNQGVDLRLEFSSVTAVALLSDDLFCDVTLTRSADGLWRSNSLSRPVQLKETPDGWKLSLDFNGLQVIPVQAIPHTPVISTVNWCSDQDFIERVIDRFRKFTQGFGDTPYARPSRDVVKYISRALRQADLMPGEDNGIVLDMERLRTDWPILEARLEASEELSSLILELKSTKDKVAAATELATRCALEEARPGLERQVREELEASLTESRRQRDELSREVLNLEQRRAQALSDLAELEGLCDERREQQKAISDGLSEVASELRTSLAQGPIQGHPALSFVAERLEGMLTQHGYHGPSLIPPVMPPWGTGLPSGVFNEIGYDSLSVVISEEAKRHGVDESALRLTDIFARAGELVMLCGPQSELALQAYARCVSAGVYRTMAVDPSIIGLDDLWRAPGTQTPTAFAHAWQTALGAPECFHIVCIRDIDAAPYRLWLSSLQTVLQSASRPTNLLVFATTTGRSDQQSGVGSPDDNRSEYLVPVLPGVHVAGAVAALASVAAPLPPPNRLTIAPDAVPTGSAADDWLTRVVTFDLPPSVLARLARFRSQFIGDDFEGLMAAVQGWGQFLGSKDATSLPSSVRDGFASMTS</sequence>
<name>A0ABS8KB76_9BURK</name>
<dbReference type="RefSeq" id="WP_230560905.1">
    <property type="nucleotide sequence ID" value="NZ_JAJITC010000004.1"/>
</dbReference>
<evidence type="ECO:0000313" key="2">
    <source>
        <dbReference type="EMBL" id="MCC8402030.1"/>
    </source>
</evidence>
<comment type="caution">
    <text evidence="2">The sequence shown here is derived from an EMBL/GenBank/DDBJ whole genome shotgun (WGS) entry which is preliminary data.</text>
</comment>
<accession>A0ABS8KB76</accession>
<dbReference type="EMBL" id="JAJITC010000004">
    <property type="protein sequence ID" value="MCC8402030.1"/>
    <property type="molecule type" value="Genomic_DNA"/>
</dbReference>
<evidence type="ECO:0000256" key="1">
    <source>
        <dbReference type="SAM" id="Coils"/>
    </source>
</evidence>
<keyword evidence="3" id="KW-1185">Reference proteome</keyword>
<proteinExistence type="predicted"/>
<gene>
    <name evidence="2" type="ORF">LJ655_09005</name>
</gene>
<dbReference type="Proteomes" id="UP001430614">
    <property type="component" value="Unassembled WGS sequence"/>
</dbReference>